<dbReference type="EMBL" id="AUSV01000113">
    <property type="protein sequence ID" value="ESP91449.1"/>
    <property type="molecule type" value="Genomic_DNA"/>
</dbReference>
<keyword evidence="1" id="KW-0732">Signal</keyword>
<sequence length="151" mass="17572">MKALTSLFLFLFSSCVLSANHSIHHLIGTWVINHDNKQVDYSFIEYQKSGDKCEISFSLVYSLEVDMYWNKWKVENGVIHSTIHNTNTLLEYGTKIGDKIKRLNETELFVDMVIPKGEYATEYHYKNMNAKPGQVCNTVKKFFNHKSLLEQ</sequence>
<protein>
    <recommendedName>
        <fullName evidence="4">Lipocalin-like domain-containing protein</fullName>
    </recommendedName>
</protein>
<organism evidence="2 3">
    <name type="scientific">Pseudoalteromonas luteoviolacea (strain 2ta16)</name>
    <dbReference type="NCBI Taxonomy" id="1353533"/>
    <lineage>
        <taxon>Bacteria</taxon>
        <taxon>Pseudomonadati</taxon>
        <taxon>Pseudomonadota</taxon>
        <taxon>Gammaproteobacteria</taxon>
        <taxon>Alteromonadales</taxon>
        <taxon>Pseudoalteromonadaceae</taxon>
        <taxon>Pseudoalteromonas</taxon>
    </lineage>
</organism>
<dbReference type="GeneID" id="29919691"/>
<feature type="chain" id="PRO_5004719183" description="Lipocalin-like domain-containing protein" evidence="1">
    <location>
        <begin position="19"/>
        <end position="151"/>
    </location>
</feature>
<dbReference type="RefSeq" id="WP_023401051.1">
    <property type="nucleotide sequence ID" value="NZ_AUSV01000113.1"/>
</dbReference>
<dbReference type="AlphaFoldDB" id="V4HU51"/>
<comment type="caution">
    <text evidence="2">The sequence shown here is derived from an EMBL/GenBank/DDBJ whole genome shotgun (WGS) entry which is preliminary data.</text>
</comment>
<feature type="signal peptide" evidence="1">
    <location>
        <begin position="1"/>
        <end position="18"/>
    </location>
</feature>
<reference evidence="2 3" key="1">
    <citation type="submission" date="2013-07" db="EMBL/GenBank/DDBJ databases">
        <title>Draft genome sequence of Pseudoalteromonas luteoviolacea 2ta16.</title>
        <authorList>
            <person name="Allen E.E."/>
            <person name="Azam F."/>
            <person name="Podell S."/>
        </authorList>
    </citation>
    <scope>NUCLEOTIDE SEQUENCE [LARGE SCALE GENOMIC DNA]</scope>
    <source>
        <strain evidence="2 3">2ta16</strain>
    </source>
</reference>
<accession>V4HU51</accession>
<evidence type="ECO:0000313" key="3">
    <source>
        <dbReference type="Proteomes" id="UP000017820"/>
    </source>
</evidence>
<evidence type="ECO:0000313" key="2">
    <source>
        <dbReference type="EMBL" id="ESP91449.1"/>
    </source>
</evidence>
<name>V4HU51_PSEL2</name>
<dbReference type="Proteomes" id="UP000017820">
    <property type="component" value="Unassembled WGS sequence"/>
</dbReference>
<evidence type="ECO:0000256" key="1">
    <source>
        <dbReference type="SAM" id="SignalP"/>
    </source>
</evidence>
<gene>
    <name evidence="2" type="ORF">PL2TA16_00248</name>
</gene>
<dbReference type="PROSITE" id="PS51257">
    <property type="entry name" value="PROKAR_LIPOPROTEIN"/>
    <property type="match status" value="1"/>
</dbReference>
<dbReference type="PATRIC" id="fig|1353533.3.peg.4204"/>
<proteinExistence type="predicted"/>
<evidence type="ECO:0008006" key="4">
    <source>
        <dbReference type="Google" id="ProtNLM"/>
    </source>
</evidence>